<proteinExistence type="predicted"/>
<evidence type="ECO:0000313" key="2">
    <source>
        <dbReference type="Proteomes" id="UP000030651"/>
    </source>
</evidence>
<dbReference type="InParanoid" id="W3WT01"/>
<accession>W3WT01</accession>
<dbReference type="eggNOG" id="ENOG502T2TZ">
    <property type="taxonomic scope" value="Eukaryota"/>
</dbReference>
<dbReference type="STRING" id="1229662.W3WT01"/>
<dbReference type="AlphaFoldDB" id="W3WT01"/>
<protein>
    <submittedName>
        <fullName evidence="1">Uncharacterized protein</fullName>
    </submittedName>
</protein>
<sequence>MGQLKSISTPAEAAQDYINRRLVPTCGYDWLPFLTALFERNNFTGETGVTTSEGSSAYEIYVPEWTRPGFRNDRELVLPDWEFIERSELDAPKSLRPALLPQDIDQTHSGHDQKWGAYLGQSDSQSRLESANGVSRKARLALQVILDNASSEEKDRMIDSTRARGLRPLFKVDNTAAIAIEVLEEWRVTKEKPLWSDMSMHPDMQQNLRTTDFSKLQNPHIKMKEPYEKLFTNTKEDENWQRFLFKGLTMDELITEDIHTMSDSVTHNLDMNQPLHPLLERNKWEDPFARTSQHDNPRYFYVGNGGKKEWNARRNNEVWEALQPSLQFASRVLNQNPKFWQAIKDLRTRLPIDPNLDRRVLPRTRCLWKMVPVDDVNSEYIPAPVASLHQKHFDFVAQVDRILENGLRFRIVDGHNYPPHNSRNFLDNKHDRTWDPQIREFYGFTEAEERTPGQFEILLSAQMIWPLLVPEYRACEKLCCHFMIAVTILHELMHATHFATAFMCGALGKKYPPNHCSRVSELLEQAGAQLFDMTHADGEPFWKNDAWAELGSAFEYETFGMLTCALPVPGFTSRMITLQPLFLEGYSYPTVFCDDHRYLPVARPIIDFSQPIRIDWLATRFDQGWWDEQVVRYGLDTAGRMTNPANSYYTLMAYDWADEEVLAEMMGEDNYAFMKTVWTLLHRRGMPVLADYCKGLIWSAVPLFGIKSRLRAEYQQRVVHNFWGIEVDPMPKAMEELQTAGWLGLRILECWSNRNHEEGFREWKENIPGQRNACRNQDLSSWRKKMNKHFEEYFTEHGVVPQHVAKIHHIYVREFGKLEQYIHEYFRQGHQESRSYLWPSDEGQSSDEFDWVVLTLAGYRKTASDIRDLVTGIGQHPVLQNTEVPRWTNPWAEVFDAFFQTADPLYEGLMADRRQQLPAADIHHLLSNIKAPSSIWLSRRQQIMNLAHQQYRLASEEIRATVDEFGRRAAIFHEGFSYSFNHGGTKPSAHLRASDLSQENQTPAPYARIVDISNLIAAYTPSAHSGTLPRFTGERPSASNIAKMLSATT</sequence>
<name>W3WT01_PESFW</name>
<dbReference type="RefSeq" id="XP_007839672.1">
    <property type="nucleotide sequence ID" value="XM_007841481.1"/>
</dbReference>
<dbReference type="Proteomes" id="UP000030651">
    <property type="component" value="Unassembled WGS sequence"/>
</dbReference>
<dbReference type="KEGG" id="pfy:PFICI_12900"/>
<dbReference type="OrthoDB" id="3497519at2759"/>
<gene>
    <name evidence="1" type="ORF">PFICI_12900</name>
</gene>
<dbReference type="EMBL" id="KI912118">
    <property type="protein sequence ID" value="ETS75956.1"/>
    <property type="molecule type" value="Genomic_DNA"/>
</dbReference>
<dbReference type="GeneID" id="19277913"/>
<reference evidence="2" key="1">
    <citation type="journal article" date="2015" name="BMC Genomics">
        <title>Genomic and transcriptomic analysis of the endophytic fungus Pestalotiopsis fici reveals its lifestyle and high potential for synthesis of natural products.</title>
        <authorList>
            <person name="Wang X."/>
            <person name="Zhang X."/>
            <person name="Liu L."/>
            <person name="Xiang M."/>
            <person name="Wang W."/>
            <person name="Sun X."/>
            <person name="Che Y."/>
            <person name="Guo L."/>
            <person name="Liu G."/>
            <person name="Guo L."/>
            <person name="Wang C."/>
            <person name="Yin W.B."/>
            <person name="Stadler M."/>
            <person name="Zhang X."/>
            <person name="Liu X."/>
        </authorList>
    </citation>
    <scope>NUCLEOTIDE SEQUENCE [LARGE SCALE GENOMIC DNA]</scope>
    <source>
        <strain evidence="2">W106-1 / CGMCC3.15140</strain>
    </source>
</reference>
<keyword evidence="2" id="KW-1185">Reference proteome</keyword>
<organism evidence="1 2">
    <name type="scientific">Pestalotiopsis fici (strain W106-1 / CGMCC3.15140)</name>
    <dbReference type="NCBI Taxonomy" id="1229662"/>
    <lineage>
        <taxon>Eukaryota</taxon>
        <taxon>Fungi</taxon>
        <taxon>Dikarya</taxon>
        <taxon>Ascomycota</taxon>
        <taxon>Pezizomycotina</taxon>
        <taxon>Sordariomycetes</taxon>
        <taxon>Xylariomycetidae</taxon>
        <taxon>Amphisphaeriales</taxon>
        <taxon>Sporocadaceae</taxon>
        <taxon>Pestalotiopsis</taxon>
    </lineage>
</organism>
<evidence type="ECO:0000313" key="1">
    <source>
        <dbReference type="EMBL" id="ETS75956.1"/>
    </source>
</evidence>
<dbReference type="OMA" id="CCIDIAS"/>
<dbReference type="HOGENOM" id="CLU_277717_0_0_1"/>